<dbReference type="AlphaFoldDB" id="A0A401XLV8"/>
<dbReference type="Proteomes" id="UP000286715">
    <property type="component" value="Unassembled WGS sequence"/>
</dbReference>
<proteinExistence type="predicted"/>
<protein>
    <submittedName>
        <fullName evidence="1">Uncharacterized protein</fullName>
    </submittedName>
</protein>
<dbReference type="EMBL" id="BHZE01000014">
    <property type="protein sequence ID" value="GCD77990.1"/>
    <property type="molecule type" value="Genomic_DNA"/>
</dbReference>
<organism evidence="1 2">
    <name type="scientific">Thermaurantimonas aggregans</name>
    <dbReference type="NCBI Taxonomy" id="2173829"/>
    <lineage>
        <taxon>Bacteria</taxon>
        <taxon>Pseudomonadati</taxon>
        <taxon>Bacteroidota</taxon>
        <taxon>Flavobacteriia</taxon>
        <taxon>Flavobacteriales</taxon>
        <taxon>Schleiferiaceae</taxon>
        <taxon>Thermaurantimonas</taxon>
    </lineage>
</organism>
<evidence type="ECO:0000313" key="1">
    <source>
        <dbReference type="EMBL" id="GCD77990.1"/>
    </source>
</evidence>
<comment type="caution">
    <text evidence="1">The sequence shown here is derived from an EMBL/GenBank/DDBJ whole genome shotgun (WGS) entry which is preliminary data.</text>
</comment>
<accession>A0A401XLV8</accession>
<reference evidence="1 2" key="1">
    <citation type="submission" date="2018-11" db="EMBL/GenBank/DDBJ databases">
        <title>Schleiferia aggregans sp. nov., a moderately thermophilic heterotrophic bacterium isolated from microbial mats at a terrestrial hot spring.</title>
        <authorList>
            <person name="Iino T."/>
            <person name="Ohkuma M."/>
            <person name="Haruta S."/>
        </authorList>
    </citation>
    <scope>NUCLEOTIDE SEQUENCE [LARGE SCALE GENOMIC DNA]</scope>
    <source>
        <strain evidence="1 2">LA</strain>
    </source>
</reference>
<gene>
    <name evidence="1" type="ORF">JCM31826_14720</name>
</gene>
<keyword evidence="2" id="KW-1185">Reference proteome</keyword>
<evidence type="ECO:0000313" key="2">
    <source>
        <dbReference type="Proteomes" id="UP000286715"/>
    </source>
</evidence>
<name>A0A401XLV8_9FLAO</name>
<sequence>MYFKFYKTLSINSLKANFFKIKKPDVLLGICARKHPVLRNLILLNRVVKKRKKEGMPYLRLLL</sequence>